<dbReference type="EMBL" id="FNJI01000008">
    <property type="protein sequence ID" value="SDO97487.1"/>
    <property type="molecule type" value="Genomic_DNA"/>
</dbReference>
<dbReference type="Pfam" id="PF02540">
    <property type="entry name" value="NAD_synthase"/>
    <property type="match status" value="1"/>
</dbReference>
<feature type="binding site" evidence="7">
    <location>
        <position position="519"/>
    </location>
    <ligand>
        <name>deamido-NAD(+)</name>
        <dbReference type="ChEBI" id="CHEBI:58437"/>
        <note>ligand shared between two neighboring subunits</note>
    </ligand>
</feature>
<evidence type="ECO:0000256" key="8">
    <source>
        <dbReference type="PIRNR" id="PIRNR006630"/>
    </source>
</evidence>
<feature type="active site" description="For glutaminase activity" evidence="7">
    <location>
        <position position="112"/>
    </location>
</feature>
<dbReference type="SUPFAM" id="SSF56317">
    <property type="entry name" value="Carbon-nitrogen hydrolase"/>
    <property type="match status" value="1"/>
</dbReference>
<dbReference type="SUPFAM" id="SSF52402">
    <property type="entry name" value="Adenine nucleotide alpha hydrolases-like"/>
    <property type="match status" value="1"/>
</dbReference>
<comment type="pathway">
    <text evidence="1 7 8">Cofactor biosynthesis; NAD(+) biosynthesis; NAD(+) from deamido-NAD(+) (L-Gln route): step 1/1.</text>
</comment>
<dbReference type="HAMAP" id="MF_02090">
    <property type="entry name" value="NadE_glutamine_dep"/>
    <property type="match status" value="1"/>
</dbReference>
<dbReference type="NCBIfam" id="NF010588">
    <property type="entry name" value="PRK13981.1"/>
    <property type="match status" value="1"/>
</dbReference>
<comment type="similarity">
    <text evidence="10">Belongs to the NAD synthetase family.</text>
</comment>
<dbReference type="RefSeq" id="WP_092221386.1">
    <property type="nucleotide sequence ID" value="NZ_FNJI01000008.1"/>
</dbReference>
<dbReference type="UniPathway" id="UPA00253">
    <property type="reaction ID" value="UER00334"/>
</dbReference>
<dbReference type="Proteomes" id="UP000199073">
    <property type="component" value="Unassembled WGS sequence"/>
</dbReference>
<comment type="caution">
    <text evidence="7">Lacks conserved residue(s) required for the propagation of feature annotation.</text>
</comment>
<evidence type="ECO:0000313" key="12">
    <source>
        <dbReference type="EMBL" id="SDO97487.1"/>
    </source>
</evidence>
<evidence type="ECO:0000256" key="7">
    <source>
        <dbReference type="HAMAP-Rule" id="MF_02090"/>
    </source>
</evidence>
<dbReference type="InterPro" id="IPR000132">
    <property type="entry name" value="Nitrilase/CN_hydratase_CS"/>
</dbReference>
<protein>
    <recommendedName>
        <fullName evidence="7 8">Glutamine-dependent NAD(+) synthetase</fullName>
        <ecNumber evidence="7 8">6.3.5.1</ecNumber>
    </recommendedName>
    <alternativeName>
        <fullName evidence="7 8">NAD(+) synthase [glutamine-hydrolyzing]</fullName>
    </alternativeName>
</protein>
<dbReference type="AlphaFoldDB" id="A0A1H0NXH8"/>
<dbReference type="InterPro" id="IPR036526">
    <property type="entry name" value="C-N_Hydrolase_sf"/>
</dbReference>
<dbReference type="Gene3D" id="3.40.50.620">
    <property type="entry name" value="HUPs"/>
    <property type="match status" value="1"/>
</dbReference>
<feature type="domain" description="CN hydrolase" evidence="11">
    <location>
        <begin position="1"/>
        <end position="257"/>
    </location>
</feature>
<feature type="binding site" evidence="7">
    <location>
        <position position="193"/>
    </location>
    <ligand>
        <name>L-glutamine</name>
        <dbReference type="ChEBI" id="CHEBI:58359"/>
    </ligand>
</feature>
<comment type="similarity">
    <text evidence="2 7 8">In the C-terminal section; belongs to the NAD synthetase family.</text>
</comment>
<feature type="binding site" evidence="7">
    <location>
        <position position="380"/>
    </location>
    <ligand>
        <name>deamido-NAD(+)</name>
        <dbReference type="ChEBI" id="CHEBI:58437"/>
        <note>ligand shared between two neighboring subunits</note>
    </ligand>
</feature>
<dbReference type="InterPro" id="IPR003694">
    <property type="entry name" value="NAD_synthase"/>
</dbReference>
<evidence type="ECO:0000256" key="1">
    <source>
        <dbReference type="ARBA" id="ARBA00005188"/>
    </source>
</evidence>
<name>A0A1H0NXH8_9BACT</name>
<evidence type="ECO:0000256" key="9">
    <source>
        <dbReference type="PROSITE-ProRule" id="PRU10139"/>
    </source>
</evidence>
<feature type="binding site" evidence="7">
    <location>
        <position position="404"/>
    </location>
    <ligand>
        <name>ATP</name>
        <dbReference type="ChEBI" id="CHEBI:30616"/>
    </ligand>
</feature>
<dbReference type="OrthoDB" id="9799210at2"/>
<sequence>MKIGLVQINPVIGDFAYNCRKVLEWSRKAVDKGCTLVVFPELVVSGYPPQDLLERESFIEDHDRAVAQLVAQLPAVDVMFGCFEKRTESKGKRLYNSAVVARGGAIVLRVRKQLLPTYDVFDESRYFEPGFGTELYRVQGLTFGVTVCEDVWGDEVDDYGIEPVETIVKACRQQSLGLDAIINISASPFQREKENTRKKIFSALCQKHNVSFLYANQVGGQDSLIFDGRSLAMNWAGEVVAQAEGFVEDLVVVDTDSWRGDMNGPDQLSEQSAIYRALVTGVADYCRKCGFSSAVLGLSGGIDSALTAAVAVDALGAENVLGVALPSPYSSDHSLEDARRLAANLGCRFEVIAIDRLFSAFTTELHDLFAGTKEDLTEQNLQARIRGNLLMSLSNKFGHLLLTTGNKSEMAVGYCTLYGDMSGGLAVISDVPKQMVYALSKYVNRDREIIPDRIITKPPSAELKPDQTDQDDLPPYELLDKILELHLENGQSVDQIIARGYAPEVVQDIVRRIRINEYKRKQAPMGLKVTSKAFGSGRRFPNVQNYQG</sequence>
<feature type="active site" description="Nucleophile; for glutaminase activity" evidence="7">
    <location>
        <position position="148"/>
    </location>
</feature>
<feature type="binding site" evidence="7">
    <location>
        <begin position="297"/>
        <end position="304"/>
    </location>
    <ligand>
        <name>ATP</name>
        <dbReference type="ChEBI" id="CHEBI:30616"/>
    </ligand>
</feature>
<accession>A0A1H0NXH8</accession>
<dbReference type="Pfam" id="PF00795">
    <property type="entry name" value="CN_hydrolase"/>
    <property type="match status" value="1"/>
</dbReference>
<keyword evidence="5 7" id="KW-0067">ATP-binding</keyword>
<keyword evidence="13" id="KW-1185">Reference proteome</keyword>
<dbReference type="FunFam" id="3.40.50.620:FF:000106">
    <property type="entry name" value="Glutamine-dependent NAD(+) synthetase"/>
    <property type="match status" value="1"/>
</dbReference>
<evidence type="ECO:0000256" key="3">
    <source>
        <dbReference type="ARBA" id="ARBA00022598"/>
    </source>
</evidence>
<evidence type="ECO:0000259" key="11">
    <source>
        <dbReference type="PROSITE" id="PS50263"/>
    </source>
</evidence>
<dbReference type="Gene3D" id="3.60.110.10">
    <property type="entry name" value="Carbon-nitrogen hydrolase"/>
    <property type="match status" value="1"/>
</dbReference>
<evidence type="ECO:0000256" key="10">
    <source>
        <dbReference type="RuleBase" id="RU003811"/>
    </source>
</evidence>
<dbReference type="GO" id="GO:0000257">
    <property type="term" value="F:nitrilase activity"/>
    <property type="evidence" value="ECO:0007669"/>
    <property type="project" value="UniProtKB-ARBA"/>
</dbReference>
<feature type="binding site" evidence="7">
    <location>
        <position position="118"/>
    </location>
    <ligand>
        <name>L-glutamine</name>
        <dbReference type="ChEBI" id="CHEBI:58359"/>
    </ligand>
</feature>
<feature type="active site" description="Proton acceptor; for glutaminase activity" evidence="7">
    <location>
        <position position="41"/>
    </location>
</feature>
<reference evidence="12 13" key="1">
    <citation type="submission" date="2016-10" db="EMBL/GenBank/DDBJ databases">
        <authorList>
            <person name="de Groot N.N."/>
        </authorList>
    </citation>
    <scope>NUCLEOTIDE SEQUENCE [LARGE SCALE GENOMIC DNA]</scope>
    <source>
        <strain evidence="12 13">DSM 12130</strain>
    </source>
</reference>
<organism evidence="12 13">
    <name type="scientific">Desulforhopalus singaporensis</name>
    <dbReference type="NCBI Taxonomy" id="91360"/>
    <lineage>
        <taxon>Bacteria</taxon>
        <taxon>Pseudomonadati</taxon>
        <taxon>Thermodesulfobacteriota</taxon>
        <taxon>Desulfobulbia</taxon>
        <taxon>Desulfobulbales</taxon>
        <taxon>Desulfocapsaceae</taxon>
        <taxon>Desulforhopalus</taxon>
    </lineage>
</organism>
<keyword evidence="3 7" id="KW-0436">Ligase</keyword>
<dbReference type="GO" id="GO:0009435">
    <property type="term" value="P:NAD+ biosynthetic process"/>
    <property type="evidence" value="ECO:0007669"/>
    <property type="project" value="UniProtKB-UniRule"/>
</dbReference>
<proteinExistence type="inferred from homology"/>
<dbReference type="GO" id="GO:0005524">
    <property type="term" value="F:ATP binding"/>
    <property type="evidence" value="ECO:0007669"/>
    <property type="project" value="UniProtKB-UniRule"/>
</dbReference>
<gene>
    <name evidence="7" type="primary">nadE</name>
    <name evidence="12" type="ORF">SAMN05660330_01493</name>
</gene>
<dbReference type="GO" id="GO:0003952">
    <property type="term" value="F:NAD+ synthase (glutamine-hydrolyzing) activity"/>
    <property type="evidence" value="ECO:0007669"/>
    <property type="project" value="UniProtKB-UniRule"/>
</dbReference>
<feature type="active site" description="Proton acceptor" evidence="9">
    <location>
        <position position="41"/>
    </location>
</feature>
<dbReference type="InterPro" id="IPR014729">
    <property type="entry name" value="Rossmann-like_a/b/a_fold"/>
</dbReference>
<comment type="function">
    <text evidence="7">Catalyzes the ATP-dependent amidation of deamido-NAD to form NAD. Uses L-glutamine as a nitrogen source.</text>
</comment>
<dbReference type="PANTHER" id="PTHR23090:SF9">
    <property type="entry name" value="GLUTAMINE-DEPENDENT NAD(+) SYNTHETASE"/>
    <property type="match status" value="1"/>
</dbReference>
<dbReference type="CDD" id="cd00553">
    <property type="entry name" value="NAD_synthase"/>
    <property type="match status" value="1"/>
</dbReference>
<dbReference type="PANTHER" id="PTHR23090">
    <property type="entry name" value="NH 3 /GLUTAMINE-DEPENDENT NAD + SYNTHETASE"/>
    <property type="match status" value="1"/>
</dbReference>
<dbReference type="InterPro" id="IPR022310">
    <property type="entry name" value="NAD/GMP_synthase"/>
</dbReference>
<dbReference type="NCBIfam" id="TIGR00552">
    <property type="entry name" value="nadE"/>
    <property type="match status" value="1"/>
</dbReference>
<dbReference type="PROSITE" id="PS50263">
    <property type="entry name" value="CN_HYDROLASE"/>
    <property type="match status" value="1"/>
</dbReference>
<dbReference type="GO" id="GO:0004359">
    <property type="term" value="F:glutaminase activity"/>
    <property type="evidence" value="ECO:0007669"/>
    <property type="project" value="InterPro"/>
</dbReference>
<evidence type="ECO:0000256" key="2">
    <source>
        <dbReference type="ARBA" id="ARBA00007145"/>
    </source>
</evidence>
<keyword evidence="4 7" id="KW-0547">Nucleotide-binding</keyword>
<dbReference type="PIRSF" id="PIRSF006630">
    <property type="entry name" value="NADS_GAT"/>
    <property type="match status" value="1"/>
</dbReference>
<dbReference type="GO" id="GO:0008795">
    <property type="term" value="F:NAD+ synthase activity"/>
    <property type="evidence" value="ECO:0007669"/>
    <property type="project" value="UniProtKB-UniRule"/>
</dbReference>
<dbReference type="STRING" id="91360.SAMN05660330_01493"/>
<keyword evidence="6 7" id="KW-0520">NAD</keyword>
<feature type="binding site" evidence="7">
    <location>
        <position position="409"/>
    </location>
    <ligand>
        <name>deamido-NAD(+)</name>
        <dbReference type="ChEBI" id="CHEBI:58437"/>
        <note>ligand shared between two neighboring subunits</note>
    </ligand>
</feature>
<dbReference type="InterPro" id="IPR003010">
    <property type="entry name" value="C-N_Hydrolase"/>
</dbReference>
<evidence type="ECO:0000256" key="5">
    <source>
        <dbReference type="ARBA" id="ARBA00022840"/>
    </source>
</evidence>
<comment type="catalytic activity">
    <reaction evidence="7 8">
        <text>deamido-NAD(+) + L-glutamine + ATP + H2O = L-glutamate + AMP + diphosphate + NAD(+) + H(+)</text>
        <dbReference type="Rhea" id="RHEA:24384"/>
        <dbReference type="ChEBI" id="CHEBI:15377"/>
        <dbReference type="ChEBI" id="CHEBI:15378"/>
        <dbReference type="ChEBI" id="CHEBI:29985"/>
        <dbReference type="ChEBI" id="CHEBI:30616"/>
        <dbReference type="ChEBI" id="CHEBI:33019"/>
        <dbReference type="ChEBI" id="CHEBI:57540"/>
        <dbReference type="ChEBI" id="CHEBI:58359"/>
        <dbReference type="ChEBI" id="CHEBI:58437"/>
        <dbReference type="ChEBI" id="CHEBI:456215"/>
        <dbReference type="EC" id="6.3.5.1"/>
    </reaction>
</comment>
<evidence type="ECO:0000313" key="13">
    <source>
        <dbReference type="Proteomes" id="UP000199073"/>
    </source>
</evidence>
<evidence type="ECO:0000256" key="6">
    <source>
        <dbReference type="ARBA" id="ARBA00023027"/>
    </source>
</evidence>
<dbReference type="InterPro" id="IPR014445">
    <property type="entry name" value="Gln-dep_NAD_synthase"/>
</dbReference>
<dbReference type="GO" id="GO:0005737">
    <property type="term" value="C:cytoplasm"/>
    <property type="evidence" value="ECO:0007669"/>
    <property type="project" value="InterPro"/>
</dbReference>
<feature type="binding site" evidence="7">
    <location>
        <position position="187"/>
    </location>
    <ligand>
        <name>L-glutamine</name>
        <dbReference type="ChEBI" id="CHEBI:58359"/>
    </ligand>
</feature>
<evidence type="ECO:0000256" key="4">
    <source>
        <dbReference type="ARBA" id="ARBA00022741"/>
    </source>
</evidence>
<dbReference type="EC" id="6.3.5.1" evidence="7 8"/>
<dbReference type="CDD" id="cd07570">
    <property type="entry name" value="GAT_Gln-NAD-synth"/>
    <property type="match status" value="1"/>
</dbReference>
<dbReference type="PROSITE" id="PS00920">
    <property type="entry name" value="NITRIL_CHT_1"/>
    <property type="match status" value="1"/>
</dbReference>